<comment type="caution">
    <text evidence="1">The sequence shown here is derived from an EMBL/GenBank/DDBJ whole genome shotgun (WGS) entry which is preliminary data.</text>
</comment>
<dbReference type="EMBL" id="VSTH01000052">
    <property type="protein sequence ID" value="TYO65394.1"/>
    <property type="molecule type" value="Genomic_DNA"/>
</dbReference>
<accession>A0A5S4YP15</accession>
<keyword evidence="2" id="KW-1185">Reference proteome</keyword>
<proteinExistence type="predicted"/>
<protein>
    <submittedName>
        <fullName evidence="1">Uncharacterized protein</fullName>
    </submittedName>
</protein>
<dbReference type="Proteomes" id="UP000324797">
    <property type="component" value="Unassembled WGS sequence"/>
</dbReference>
<name>A0A5S4YP15_9BRAD</name>
<gene>
    <name evidence="1" type="ORF">FXV83_17050</name>
</gene>
<sequence>MYSMITAKGNIRHECAKLPAFGNDPGTMLTMRDMLTEAGGFQQRVANALGCTVLLAAGHHHLDPQWSRLRSRRART</sequence>
<evidence type="ECO:0000313" key="1">
    <source>
        <dbReference type="EMBL" id="TYO65394.1"/>
    </source>
</evidence>
<dbReference type="RefSeq" id="WP_148740561.1">
    <property type="nucleotide sequence ID" value="NZ_VSTH01000052.1"/>
</dbReference>
<evidence type="ECO:0000313" key="2">
    <source>
        <dbReference type="Proteomes" id="UP000324797"/>
    </source>
</evidence>
<organism evidence="1 2">
    <name type="scientific">Bradyrhizobium hipponense</name>
    <dbReference type="NCBI Taxonomy" id="2605638"/>
    <lineage>
        <taxon>Bacteria</taxon>
        <taxon>Pseudomonadati</taxon>
        <taxon>Pseudomonadota</taxon>
        <taxon>Alphaproteobacteria</taxon>
        <taxon>Hyphomicrobiales</taxon>
        <taxon>Nitrobacteraceae</taxon>
        <taxon>Bradyrhizobium</taxon>
    </lineage>
</organism>
<reference evidence="1 2" key="1">
    <citation type="submission" date="2019-08" db="EMBL/GenBank/DDBJ databases">
        <title>Bradyrhizobium hipponensis sp. nov., a rhizobium isolated from a Lupinus angustifolius root nodule in Tunisia.</title>
        <authorList>
            <person name="Off K."/>
            <person name="Rejili M."/>
            <person name="Mars M."/>
            <person name="Brachmann A."/>
            <person name="Marin M."/>
        </authorList>
    </citation>
    <scope>NUCLEOTIDE SEQUENCE [LARGE SCALE GENOMIC DNA]</scope>
    <source>
        <strain evidence="2">aSej3</strain>
    </source>
</reference>
<dbReference type="AlphaFoldDB" id="A0A5S4YP15"/>